<comment type="caution">
    <text evidence="9">The sequence shown here is derived from an EMBL/GenBank/DDBJ whole genome shotgun (WGS) entry which is preliminary data.</text>
</comment>
<dbReference type="InterPro" id="IPR031475">
    <property type="entry name" value="NBD_C"/>
</dbReference>
<comment type="similarity">
    <text evidence="1">Belongs to the four-carbon acid sugar kinase family.</text>
</comment>
<evidence type="ECO:0000256" key="6">
    <source>
        <dbReference type="ARBA" id="ARBA00023277"/>
    </source>
</evidence>
<evidence type="ECO:0000313" key="10">
    <source>
        <dbReference type="Proteomes" id="UP000637980"/>
    </source>
</evidence>
<evidence type="ECO:0000259" key="8">
    <source>
        <dbReference type="Pfam" id="PF17042"/>
    </source>
</evidence>
<dbReference type="Proteomes" id="UP000637980">
    <property type="component" value="Unassembled WGS sequence"/>
</dbReference>
<feature type="domain" description="Four-carbon acid sugar kinase nucleotide binding" evidence="8">
    <location>
        <begin position="237"/>
        <end position="400"/>
    </location>
</feature>
<evidence type="ECO:0000256" key="3">
    <source>
        <dbReference type="ARBA" id="ARBA00022741"/>
    </source>
</evidence>
<keyword evidence="10" id="KW-1185">Reference proteome</keyword>
<keyword evidence="6" id="KW-0119">Carbohydrate metabolism</keyword>
<gene>
    <name evidence="9" type="primary">ygbK</name>
    <name evidence="9" type="ORF">GCM10007094_39970</name>
</gene>
<dbReference type="Pfam" id="PF17042">
    <property type="entry name" value="NBD_C"/>
    <property type="match status" value="1"/>
</dbReference>
<dbReference type="InterPro" id="IPR042213">
    <property type="entry name" value="NBD_C_sf"/>
</dbReference>
<proteinExistence type="inferred from homology"/>
<evidence type="ECO:0000256" key="5">
    <source>
        <dbReference type="ARBA" id="ARBA00022840"/>
    </source>
</evidence>
<evidence type="ECO:0000256" key="2">
    <source>
        <dbReference type="ARBA" id="ARBA00022679"/>
    </source>
</evidence>
<dbReference type="SUPFAM" id="SSF142764">
    <property type="entry name" value="YgbK-like"/>
    <property type="match status" value="1"/>
</dbReference>
<dbReference type="InterPro" id="IPR010737">
    <property type="entry name" value="4-carb_acid_sugar_kinase_N"/>
</dbReference>
<dbReference type="Gene3D" id="3.40.980.20">
    <property type="entry name" value="Four-carbon acid sugar kinase, nucleotide binding domain"/>
    <property type="match status" value="1"/>
</dbReference>
<evidence type="ECO:0000256" key="1">
    <source>
        <dbReference type="ARBA" id="ARBA00005715"/>
    </source>
</evidence>
<keyword evidence="5" id="KW-0067">ATP-binding</keyword>
<sequence length="417" mass="44523">MPKLLVVADDFTGSNDTGVQFANKGASVEVKLSDQAVNCDVTVINTESRALTANEAASRVRSAIKDNVDGDTQVIFKKIDSTFRGNIGAELESAVNAFGAKLAIVVAAIPESGRLTKNGVCYVNGTPVSETEFARDPKTPVSHSSIAEIISLQTNLPCEIVPVEQVRSHTLNSLIKQHIGELAPSILILDVLAEQDLSTIADALTDLNEKFVLVGAAGIAKHLPSSMFSEGVGKPVLVLAGSMSETTFNQINYCRSLGLKTVYVSARDIWLNFEDTLRDAVDKISWQLQQGNNCALMTLQDQGERQKVLELCAAEDVNLSQISTSVARFFGQAGKELFTKFHLAGALLTGGDIAASVAAGLGASGYKIQGEIEPCIPYGHFTDNKTRIVTKAGGFGSEESIQNIIEFLEGPQCNQSE</sequence>
<keyword evidence="4" id="KW-0418">Kinase</keyword>
<dbReference type="Pfam" id="PF07005">
    <property type="entry name" value="SBD_N"/>
    <property type="match status" value="1"/>
</dbReference>
<protein>
    <submittedName>
        <fullName evidence="9">Membrane protein</fullName>
    </submittedName>
</protein>
<name>A0ABQ3ER38_9HYPH</name>
<reference evidence="10" key="1">
    <citation type="journal article" date="2019" name="Int. J. Syst. Evol. Microbiol.">
        <title>The Global Catalogue of Microorganisms (GCM) 10K type strain sequencing project: providing services to taxonomists for standard genome sequencing and annotation.</title>
        <authorList>
            <consortium name="The Broad Institute Genomics Platform"/>
            <consortium name="The Broad Institute Genome Sequencing Center for Infectious Disease"/>
            <person name="Wu L."/>
            <person name="Ma J."/>
        </authorList>
    </citation>
    <scope>NUCLEOTIDE SEQUENCE [LARGE SCALE GENOMIC DNA]</scope>
    <source>
        <strain evidence="10">KCTC 12861</strain>
    </source>
</reference>
<evidence type="ECO:0000313" key="9">
    <source>
        <dbReference type="EMBL" id="GHB46658.1"/>
    </source>
</evidence>
<dbReference type="InterPro" id="IPR037051">
    <property type="entry name" value="4-carb_acid_sugar_kinase_N_sf"/>
</dbReference>
<accession>A0ABQ3ER38</accession>
<evidence type="ECO:0000256" key="4">
    <source>
        <dbReference type="ARBA" id="ARBA00022777"/>
    </source>
</evidence>
<keyword evidence="3" id="KW-0547">Nucleotide-binding</keyword>
<dbReference type="EMBL" id="BMXE01000009">
    <property type="protein sequence ID" value="GHB46658.1"/>
    <property type="molecule type" value="Genomic_DNA"/>
</dbReference>
<keyword evidence="2" id="KW-0808">Transferase</keyword>
<feature type="domain" description="Four-carbon acid sugar kinase N-terminal" evidence="7">
    <location>
        <begin position="4"/>
        <end position="223"/>
    </location>
</feature>
<dbReference type="RefSeq" id="WP_189438576.1">
    <property type="nucleotide sequence ID" value="NZ_BMXE01000009.1"/>
</dbReference>
<dbReference type="Gene3D" id="3.40.50.10840">
    <property type="entry name" value="Putative sugar-binding, N-terminal domain"/>
    <property type="match status" value="1"/>
</dbReference>
<evidence type="ECO:0000259" key="7">
    <source>
        <dbReference type="Pfam" id="PF07005"/>
    </source>
</evidence>
<organism evidence="9 10">
    <name type="scientific">Pseudovibrio japonicus</name>
    <dbReference type="NCBI Taxonomy" id="366534"/>
    <lineage>
        <taxon>Bacteria</taxon>
        <taxon>Pseudomonadati</taxon>
        <taxon>Pseudomonadota</taxon>
        <taxon>Alphaproteobacteria</taxon>
        <taxon>Hyphomicrobiales</taxon>
        <taxon>Stappiaceae</taxon>
        <taxon>Pseudovibrio</taxon>
    </lineage>
</organism>